<proteinExistence type="predicted"/>
<name>A0A367WVX6_9PROT</name>
<dbReference type="Pfam" id="PF01575">
    <property type="entry name" value="MaoC_dehydratas"/>
    <property type="match status" value="1"/>
</dbReference>
<evidence type="ECO:0000313" key="3">
    <source>
        <dbReference type="Proteomes" id="UP000252517"/>
    </source>
</evidence>
<dbReference type="OrthoDB" id="9796589at2"/>
<dbReference type="Gene3D" id="3.10.129.10">
    <property type="entry name" value="Hotdog Thioesterase"/>
    <property type="match status" value="1"/>
</dbReference>
<dbReference type="SUPFAM" id="SSF54637">
    <property type="entry name" value="Thioesterase/thiol ester dehydrase-isomerase"/>
    <property type="match status" value="1"/>
</dbReference>
<dbReference type="InterPro" id="IPR029069">
    <property type="entry name" value="HotDog_dom_sf"/>
</dbReference>
<organism evidence="2 3">
    <name type="scientific">Thalassospira profundimaris</name>
    <dbReference type="NCBI Taxonomy" id="502049"/>
    <lineage>
        <taxon>Bacteria</taxon>
        <taxon>Pseudomonadati</taxon>
        <taxon>Pseudomonadota</taxon>
        <taxon>Alphaproteobacteria</taxon>
        <taxon>Rhodospirillales</taxon>
        <taxon>Thalassospiraceae</taxon>
        <taxon>Thalassospira</taxon>
    </lineage>
</organism>
<dbReference type="Proteomes" id="UP000252517">
    <property type="component" value="Unassembled WGS sequence"/>
</dbReference>
<dbReference type="InterPro" id="IPR052342">
    <property type="entry name" value="MCH/BMMD"/>
</dbReference>
<accession>A0A367WVX6</accession>
<comment type="caution">
    <text evidence="2">The sequence shown here is derived from an EMBL/GenBank/DDBJ whole genome shotgun (WGS) entry which is preliminary data.</text>
</comment>
<gene>
    <name evidence="2" type="ORF">TH25_17830</name>
</gene>
<evidence type="ECO:0000259" key="1">
    <source>
        <dbReference type="Pfam" id="PF01575"/>
    </source>
</evidence>
<dbReference type="AlphaFoldDB" id="A0A367WVX6"/>
<dbReference type="PANTHER" id="PTHR43664:SF1">
    <property type="entry name" value="BETA-METHYLMALYL-COA DEHYDRATASE"/>
    <property type="match status" value="1"/>
</dbReference>
<dbReference type="RefSeq" id="WP_114089541.1">
    <property type="nucleotide sequence ID" value="NZ_JPWH01000016.1"/>
</dbReference>
<dbReference type="EMBL" id="JPWH01000016">
    <property type="protein sequence ID" value="RCK45615.1"/>
    <property type="molecule type" value="Genomic_DNA"/>
</dbReference>
<dbReference type="PANTHER" id="PTHR43664">
    <property type="entry name" value="MONOAMINE OXIDASE-RELATED"/>
    <property type="match status" value="1"/>
</dbReference>
<reference evidence="2 3" key="1">
    <citation type="submission" date="2014-07" db="EMBL/GenBank/DDBJ databases">
        <title>Draft genome sequence of Thalassospira profundimaris S25-3-2.</title>
        <authorList>
            <person name="Lai Q."/>
            <person name="Shao Z."/>
        </authorList>
    </citation>
    <scope>NUCLEOTIDE SEQUENCE [LARGE SCALE GENOMIC DNA]</scope>
    <source>
        <strain evidence="2 3">S25-3-2</strain>
    </source>
</reference>
<evidence type="ECO:0000313" key="2">
    <source>
        <dbReference type="EMBL" id="RCK45615.1"/>
    </source>
</evidence>
<protein>
    <submittedName>
        <fullName evidence="2">Dehydratase</fullName>
    </submittedName>
</protein>
<feature type="domain" description="MaoC-like" evidence="1">
    <location>
        <begin position="13"/>
        <end position="108"/>
    </location>
</feature>
<sequence>MENRQYFKDYRKGEMRQSPARTITETDIVVHAGHTGDFSPHHMDAEFAKTTEFKRRIAHGTLVFSFAVGLASQTSNNPVAFSSGYDRVRFVRPVFIGDTLHASITVSRLIAETDHSDFGQVIERIDVLNQNDETVLTADHILMVEHG</sequence>
<dbReference type="InterPro" id="IPR002539">
    <property type="entry name" value="MaoC-like_dom"/>
</dbReference>